<sequence>MRFSATSPTITITAPDRQQIKASDTSPPPLLSLADAEREAIIRVLKYCNGRIRGPHGAADILDIKPTTLEARMKKLGIVKEHIIYP</sequence>
<keyword evidence="4" id="KW-1185">Reference proteome</keyword>
<dbReference type="SUPFAM" id="SSF46689">
    <property type="entry name" value="Homeodomain-like"/>
    <property type="match status" value="1"/>
</dbReference>
<dbReference type="OrthoDB" id="9813903at2"/>
<evidence type="ECO:0000313" key="3">
    <source>
        <dbReference type="EMBL" id="MVT42096.1"/>
    </source>
</evidence>
<dbReference type="InterPro" id="IPR002197">
    <property type="entry name" value="HTH_Fis"/>
</dbReference>
<evidence type="ECO:0000313" key="4">
    <source>
        <dbReference type="Proteomes" id="UP000468388"/>
    </source>
</evidence>
<dbReference type="Gene3D" id="1.10.10.60">
    <property type="entry name" value="Homeodomain-like"/>
    <property type="match status" value="1"/>
</dbReference>
<dbReference type="Pfam" id="PF02954">
    <property type="entry name" value="HTH_8"/>
    <property type="match status" value="1"/>
</dbReference>
<dbReference type="InterPro" id="IPR009057">
    <property type="entry name" value="Homeodomain-like_sf"/>
</dbReference>
<dbReference type="Proteomes" id="UP000468388">
    <property type="component" value="Unassembled WGS sequence"/>
</dbReference>
<dbReference type="EMBL" id="WRXO01000004">
    <property type="protein sequence ID" value="MVT42096.1"/>
    <property type="molecule type" value="Genomic_DNA"/>
</dbReference>
<dbReference type="GO" id="GO:0043565">
    <property type="term" value="F:sequence-specific DNA binding"/>
    <property type="evidence" value="ECO:0007669"/>
    <property type="project" value="InterPro"/>
</dbReference>
<evidence type="ECO:0000256" key="1">
    <source>
        <dbReference type="SAM" id="MobiDB-lite"/>
    </source>
</evidence>
<evidence type="ECO:0000259" key="2">
    <source>
        <dbReference type="Pfam" id="PF02954"/>
    </source>
</evidence>
<protein>
    <recommendedName>
        <fullName evidence="2">DNA binding HTH domain-containing protein</fullName>
    </recommendedName>
</protein>
<name>A0A6N8JCM2_9BACT</name>
<dbReference type="AlphaFoldDB" id="A0A6N8JCM2"/>
<feature type="region of interest" description="Disordered" evidence="1">
    <location>
        <begin position="1"/>
        <end position="29"/>
    </location>
</feature>
<gene>
    <name evidence="3" type="ORF">GO495_16005</name>
</gene>
<comment type="caution">
    <text evidence="3">The sequence shown here is derived from an EMBL/GenBank/DDBJ whole genome shotgun (WGS) entry which is preliminary data.</text>
</comment>
<reference evidence="3 4" key="1">
    <citation type="submission" date="2019-12" db="EMBL/GenBank/DDBJ databases">
        <title>The draft genomic sequence of strain Chitinophaga oryziterrae JCM 16595.</title>
        <authorList>
            <person name="Zhang X."/>
        </authorList>
    </citation>
    <scope>NUCLEOTIDE SEQUENCE [LARGE SCALE GENOMIC DNA]</scope>
    <source>
        <strain evidence="3 4">JCM 16595</strain>
    </source>
</reference>
<feature type="compositionally biased region" description="Polar residues" evidence="1">
    <location>
        <begin position="1"/>
        <end position="12"/>
    </location>
</feature>
<accession>A0A6N8JCM2</accession>
<feature type="domain" description="DNA binding HTH" evidence="2">
    <location>
        <begin position="32"/>
        <end position="76"/>
    </location>
</feature>
<proteinExistence type="predicted"/>
<organism evidence="3 4">
    <name type="scientific">Chitinophaga oryziterrae</name>
    <dbReference type="NCBI Taxonomy" id="1031224"/>
    <lineage>
        <taxon>Bacteria</taxon>
        <taxon>Pseudomonadati</taxon>
        <taxon>Bacteroidota</taxon>
        <taxon>Chitinophagia</taxon>
        <taxon>Chitinophagales</taxon>
        <taxon>Chitinophagaceae</taxon>
        <taxon>Chitinophaga</taxon>
    </lineage>
</organism>